<evidence type="ECO:0000256" key="1">
    <source>
        <dbReference type="SAM" id="Coils"/>
    </source>
</evidence>
<reference evidence="4 5" key="1">
    <citation type="journal article" date="2012" name="J. Bacteriol.">
        <title>Genome sequence of proteorhodopsin-containing sea ice bacterium Glaciecola punicea ACAM 611T.</title>
        <authorList>
            <person name="Qin Q.-L."/>
            <person name="Xie B.-B."/>
            <person name="Shu Y.-L."/>
            <person name="Rong J.-C."/>
            <person name="Zhao D.-L."/>
            <person name="Zhang X.-Y."/>
            <person name="Chen X.-L."/>
            <person name="Zhou B.-C."/>
            <person name="Zhanga Y.-Z."/>
        </authorList>
    </citation>
    <scope>NUCLEOTIDE SEQUENCE [LARGE SCALE GENOMIC DNA]</scope>
    <source>
        <strain evidence="4 5">ACAM 611</strain>
    </source>
</reference>
<evidence type="ECO:0000256" key="2">
    <source>
        <dbReference type="SAM" id="SignalP"/>
    </source>
</evidence>
<dbReference type="RefSeq" id="WP_006007543.1">
    <property type="nucleotide sequence ID" value="NZ_BAET01000033.1"/>
</dbReference>
<dbReference type="OrthoDB" id="9784703at2"/>
<dbReference type="InterPro" id="IPR050570">
    <property type="entry name" value="Cell_wall_metabolism_enzyme"/>
</dbReference>
<dbReference type="GO" id="GO:0004222">
    <property type="term" value="F:metalloendopeptidase activity"/>
    <property type="evidence" value="ECO:0007669"/>
    <property type="project" value="TreeGrafter"/>
</dbReference>
<reference evidence="4 5" key="2">
    <citation type="journal article" date="2017" name="Antonie Van Leeuwenhoek">
        <title>Rhizobium rhizosphaerae sp. nov., a novel species isolated from rice rhizosphere.</title>
        <authorList>
            <person name="Zhao J.J."/>
            <person name="Zhang J."/>
            <person name="Zhang R.J."/>
            <person name="Zhang C.W."/>
            <person name="Yin H.Q."/>
            <person name="Zhang X.X."/>
        </authorList>
    </citation>
    <scope>NUCLEOTIDE SEQUENCE [LARGE SCALE GENOMIC DNA]</scope>
    <source>
        <strain evidence="4 5">ACAM 611</strain>
    </source>
</reference>
<proteinExistence type="predicted"/>
<dbReference type="Pfam" id="PF01551">
    <property type="entry name" value="Peptidase_M23"/>
    <property type="match status" value="1"/>
</dbReference>
<dbReference type="SUPFAM" id="SSF51261">
    <property type="entry name" value="Duplicated hybrid motif"/>
    <property type="match status" value="1"/>
</dbReference>
<dbReference type="PANTHER" id="PTHR21666">
    <property type="entry name" value="PEPTIDASE-RELATED"/>
    <property type="match status" value="1"/>
</dbReference>
<feature type="chain" id="PRO_5003598819" evidence="2">
    <location>
        <begin position="28"/>
        <end position="389"/>
    </location>
</feature>
<dbReference type="Proteomes" id="UP000053586">
    <property type="component" value="Unassembled WGS sequence"/>
</dbReference>
<sequence length="389" mass="43696">MRNKSSHFRAFMLAATLSLSGSHFAWAQWEAQNVSDSAELETIKNLIEQTQRQLNKKLADFERLQQELKLAKLNIAQTTTLLNQTDKKLRTTRTELSNLSAEQTSIRTRMRNQQSALASQLRSAYMAGDNDFAKMIFNQEEAGKFERVLTYYYYLNKARQSQIAVFRGLIEALERVQKELDSQELQLASLLNKQTSQSSVLRSQQQKRVESFEALEKQIRSDQARVAQLQEQENDLQTAIEQAEIAAQQTLERDDIDLVGLSGKKRLLIAPTGGQIQNLFGQRRQGPVRWKGIIINGESGAAVNTVSDGVVLYADWLKGFGLVTIIDHGKGYMSVYGRNQALLKNAGEIVQSGEAISLVGTSGGQENAGLYFEIRHKGKALDPNEWLAR</sequence>
<dbReference type="Gene3D" id="6.10.250.3150">
    <property type="match status" value="1"/>
</dbReference>
<keyword evidence="2" id="KW-0732">Signal</keyword>
<dbReference type="eggNOG" id="COG4942">
    <property type="taxonomic scope" value="Bacteria"/>
</dbReference>
<evidence type="ECO:0000259" key="3">
    <source>
        <dbReference type="Pfam" id="PF01551"/>
    </source>
</evidence>
<feature type="coiled-coil region" evidence="1">
    <location>
        <begin position="166"/>
        <end position="253"/>
    </location>
</feature>
<dbReference type="InterPro" id="IPR016047">
    <property type="entry name" value="M23ase_b-sheet_dom"/>
</dbReference>
<dbReference type="Gene3D" id="2.70.70.10">
    <property type="entry name" value="Glucose Permease (Domain IIA)"/>
    <property type="match status" value="1"/>
</dbReference>
<dbReference type="InterPro" id="IPR011055">
    <property type="entry name" value="Dup_hybrid_motif"/>
</dbReference>
<comment type="caution">
    <text evidence="4">The sequence shown here is derived from an EMBL/GenBank/DDBJ whole genome shotgun (WGS) entry which is preliminary data.</text>
</comment>
<feature type="signal peptide" evidence="2">
    <location>
        <begin position="1"/>
        <end position="27"/>
    </location>
</feature>
<accession>H5TEX7</accession>
<feature type="domain" description="M23ase beta-sheet core" evidence="3">
    <location>
        <begin position="290"/>
        <end position="383"/>
    </location>
</feature>
<protein>
    <submittedName>
        <fullName evidence="4">Peptidase, M23/M37 family protein</fullName>
    </submittedName>
</protein>
<dbReference type="STRING" id="56804.BAE46_02775"/>
<gene>
    <name evidence="4" type="ORF">GPUN_2790</name>
</gene>
<name>H5TEX7_9ALTE</name>
<dbReference type="CDD" id="cd12797">
    <property type="entry name" value="M23_peptidase"/>
    <property type="match status" value="1"/>
</dbReference>
<evidence type="ECO:0000313" key="5">
    <source>
        <dbReference type="Proteomes" id="UP000053586"/>
    </source>
</evidence>
<dbReference type="AlphaFoldDB" id="H5TEX7"/>
<evidence type="ECO:0000313" key="4">
    <source>
        <dbReference type="EMBL" id="GAB56904.1"/>
    </source>
</evidence>
<keyword evidence="5" id="KW-1185">Reference proteome</keyword>
<dbReference type="PANTHER" id="PTHR21666:SF270">
    <property type="entry name" value="MUREIN HYDROLASE ACTIVATOR ENVC"/>
    <property type="match status" value="1"/>
</dbReference>
<dbReference type="FunFam" id="2.70.70.10:FF:000003">
    <property type="entry name" value="Murein hydrolase activator EnvC"/>
    <property type="match status" value="1"/>
</dbReference>
<dbReference type="EMBL" id="BAET01000033">
    <property type="protein sequence ID" value="GAB56904.1"/>
    <property type="molecule type" value="Genomic_DNA"/>
</dbReference>
<keyword evidence="1" id="KW-0175">Coiled coil</keyword>
<organism evidence="4 5">
    <name type="scientific">Glaciecola punicea ACAM 611</name>
    <dbReference type="NCBI Taxonomy" id="1121923"/>
    <lineage>
        <taxon>Bacteria</taxon>
        <taxon>Pseudomonadati</taxon>
        <taxon>Pseudomonadota</taxon>
        <taxon>Gammaproteobacteria</taxon>
        <taxon>Alteromonadales</taxon>
        <taxon>Alteromonadaceae</taxon>
        <taxon>Glaciecola</taxon>
    </lineage>
</organism>
<feature type="coiled-coil region" evidence="1">
    <location>
        <begin position="40"/>
        <end position="102"/>
    </location>
</feature>